<dbReference type="PANTHER" id="PTHR10160:SF19">
    <property type="entry name" value="PROTON-TRANSLOCATING NAD(P)(+) TRANSHYDROGENASE"/>
    <property type="match status" value="1"/>
</dbReference>
<dbReference type="PANTHER" id="PTHR10160">
    <property type="entry name" value="NAD(P) TRANSHYDROGENASE"/>
    <property type="match status" value="1"/>
</dbReference>
<evidence type="ECO:0000256" key="2">
    <source>
        <dbReference type="ARBA" id="ARBA00012943"/>
    </source>
</evidence>
<dbReference type="SUPFAM" id="SSF52283">
    <property type="entry name" value="Formate/glycerate dehydrogenase catalytic domain-like"/>
    <property type="match status" value="1"/>
</dbReference>
<keyword evidence="4" id="KW-1278">Translocase</keyword>
<feature type="domain" description="Alanine dehydrogenase/pyridine nucleotide transhydrogenase N-terminal" evidence="7">
    <location>
        <begin position="4"/>
        <end position="132"/>
    </location>
</feature>
<proteinExistence type="predicted"/>
<dbReference type="Proteomes" id="UP001595190">
    <property type="component" value="Unassembled WGS sequence"/>
</dbReference>
<evidence type="ECO:0000259" key="7">
    <source>
        <dbReference type="SMART" id="SM01003"/>
    </source>
</evidence>
<keyword evidence="5" id="KW-0520">NAD</keyword>
<comment type="function">
    <text evidence="1">The transhydrogenation between NADH and NADP is coupled to respiration and ATP hydrolysis and functions as a proton pump across the membrane.</text>
</comment>
<evidence type="ECO:0000256" key="1">
    <source>
        <dbReference type="ARBA" id="ARBA00003943"/>
    </source>
</evidence>
<evidence type="ECO:0000256" key="5">
    <source>
        <dbReference type="ARBA" id="ARBA00023027"/>
    </source>
</evidence>
<evidence type="ECO:0000256" key="4">
    <source>
        <dbReference type="ARBA" id="ARBA00022967"/>
    </source>
</evidence>
<protein>
    <recommendedName>
        <fullName evidence="2">proton-translocating NAD(P)(+) transhydrogenase</fullName>
        <ecNumber evidence="2">7.1.1.1</ecNumber>
    </recommendedName>
</protein>
<evidence type="ECO:0000313" key="9">
    <source>
        <dbReference type="Proteomes" id="UP001595190"/>
    </source>
</evidence>
<dbReference type="EMBL" id="JBHGPK010000041">
    <property type="protein sequence ID" value="MFC2254725.1"/>
    <property type="molecule type" value="Genomic_DNA"/>
</dbReference>
<dbReference type="Pfam" id="PF05222">
    <property type="entry name" value="AlaDh_PNT_N"/>
    <property type="match status" value="1"/>
</dbReference>
<dbReference type="Gene3D" id="3.40.50.720">
    <property type="entry name" value="NAD(P)-binding Rossmann-like Domain"/>
    <property type="match status" value="1"/>
</dbReference>
<dbReference type="EC" id="7.1.1.1" evidence="2"/>
<name>A0ABV6ZRB2_9HYPH</name>
<dbReference type="InterPro" id="IPR007886">
    <property type="entry name" value="AlaDH/PNT_N"/>
</dbReference>
<evidence type="ECO:0000256" key="6">
    <source>
        <dbReference type="ARBA" id="ARBA00048202"/>
    </source>
</evidence>
<evidence type="ECO:0000256" key="3">
    <source>
        <dbReference type="ARBA" id="ARBA00022857"/>
    </source>
</evidence>
<organism evidence="8 9">
    <name type="scientific">Labrys neptuniae</name>
    <dbReference type="NCBI Taxonomy" id="376174"/>
    <lineage>
        <taxon>Bacteria</taxon>
        <taxon>Pseudomonadati</taxon>
        <taxon>Pseudomonadota</taxon>
        <taxon>Alphaproteobacteria</taxon>
        <taxon>Hyphomicrobiales</taxon>
        <taxon>Xanthobacteraceae</taxon>
        <taxon>Labrys</taxon>
    </lineage>
</organism>
<accession>A0ABV6ZRB2</accession>
<gene>
    <name evidence="8" type="ORF">ACETRX_34285</name>
</gene>
<dbReference type="SMART" id="SM01003">
    <property type="entry name" value="AlaDh_PNT_N"/>
    <property type="match status" value="1"/>
</dbReference>
<evidence type="ECO:0000313" key="8">
    <source>
        <dbReference type="EMBL" id="MFC2254725.1"/>
    </source>
</evidence>
<reference evidence="8 9" key="1">
    <citation type="submission" date="2024-09" db="EMBL/GenBank/DDBJ databases">
        <title>Description of Labrys sedimenti sp. nov., isolated from a diclofenac-degrading enrichment culture, and genome-based reclassification of Labrys portucalensis as a later heterotypic synonym of Labrys neptuniae.</title>
        <authorList>
            <person name="Tancsics A."/>
            <person name="Csepanyi A."/>
        </authorList>
    </citation>
    <scope>NUCLEOTIDE SEQUENCE [LARGE SCALE GENOMIC DNA]</scope>
    <source>
        <strain evidence="8 9">LMG 23412</strain>
    </source>
</reference>
<comment type="catalytic activity">
    <reaction evidence="6">
        <text>NAD(+) + NADPH + H(+)(in) = NADH + NADP(+) + H(+)(out)</text>
        <dbReference type="Rhea" id="RHEA:47992"/>
        <dbReference type="ChEBI" id="CHEBI:15378"/>
        <dbReference type="ChEBI" id="CHEBI:57540"/>
        <dbReference type="ChEBI" id="CHEBI:57783"/>
        <dbReference type="ChEBI" id="CHEBI:57945"/>
        <dbReference type="ChEBI" id="CHEBI:58349"/>
        <dbReference type="EC" id="7.1.1.1"/>
    </reaction>
</comment>
<comment type="caution">
    <text evidence="8">The sequence shown here is derived from an EMBL/GenBank/DDBJ whole genome shotgun (WGS) entry which is preliminary data.</text>
</comment>
<keyword evidence="3" id="KW-0521">NADP</keyword>
<sequence length="132" mass="13419">MKIGIPSETEPGEPRVGASPDTVKKLLALGAAVRVASGAGLASGITDEDYAAAGASVVASNAEALAGAAVVLKVRRPRADELSAYPHGALVLAIMDPYGQHEALAALAQANVSAFAMELMPRITRAQVMDVL</sequence>
<feature type="non-terminal residue" evidence="8">
    <location>
        <position position="132"/>
    </location>
</feature>